<proteinExistence type="predicted"/>
<evidence type="ECO:0000313" key="9">
    <source>
        <dbReference type="EMBL" id="SEL02563.1"/>
    </source>
</evidence>
<dbReference type="PANTHER" id="PTHR22683:SF1">
    <property type="entry name" value="TYPE VII SECRETION SYSTEM PROTEIN ESSC"/>
    <property type="match status" value="1"/>
</dbReference>
<feature type="domain" description="FtsK" evidence="8">
    <location>
        <begin position="1003"/>
        <end position="1186"/>
    </location>
</feature>
<dbReference type="PANTHER" id="PTHR22683">
    <property type="entry name" value="SPORULATION PROTEIN RELATED"/>
    <property type="match status" value="1"/>
</dbReference>
<name>A0A1H7LUD7_RUMAL</name>
<evidence type="ECO:0000256" key="5">
    <source>
        <dbReference type="SAM" id="Coils"/>
    </source>
</evidence>
<feature type="binding site" evidence="4">
    <location>
        <begin position="691"/>
        <end position="698"/>
    </location>
    <ligand>
        <name>ATP</name>
        <dbReference type="ChEBI" id="CHEBI:30616"/>
    </ligand>
</feature>
<dbReference type="InterPro" id="IPR000253">
    <property type="entry name" value="FHA_dom"/>
</dbReference>
<dbReference type="Gene3D" id="2.60.200.20">
    <property type="match status" value="1"/>
</dbReference>
<dbReference type="InterPro" id="IPR002543">
    <property type="entry name" value="FtsK_dom"/>
</dbReference>
<dbReference type="GO" id="GO:0003677">
    <property type="term" value="F:DNA binding"/>
    <property type="evidence" value="ECO:0007669"/>
    <property type="project" value="InterPro"/>
</dbReference>
<evidence type="ECO:0000256" key="6">
    <source>
        <dbReference type="SAM" id="Phobius"/>
    </source>
</evidence>
<dbReference type="GO" id="GO:0005524">
    <property type="term" value="F:ATP binding"/>
    <property type="evidence" value="ECO:0007669"/>
    <property type="project" value="UniProtKB-UniRule"/>
</dbReference>
<accession>A0A1H7LUD7</accession>
<evidence type="ECO:0000256" key="2">
    <source>
        <dbReference type="ARBA" id="ARBA00022741"/>
    </source>
</evidence>
<dbReference type="EMBL" id="FOAT01000010">
    <property type="protein sequence ID" value="SEL02563.1"/>
    <property type="molecule type" value="Genomic_DNA"/>
</dbReference>
<evidence type="ECO:0000259" key="8">
    <source>
        <dbReference type="PROSITE" id="PS50901"/>
    </source>
</evidence>
<dbReference type="NCBIfam" id="TIGR03928">
    <property type="entry name" value="T7_EssCb_Firm"/>
    <property type="match status" value="1"/>
</dbReference>
<dbReference type="PROSITE" id="PS50006">
    <property type="entry name" value="FHA_DOMAIN"/>
    <property type="match status" value="1"/>
</dbReference>
<feature type="domain" description="FtsK" evidence="8">
    <location>
        <begin position="670"/>
        <end position="865"/>
    </location>
</feature>
<keyword evidence="2 4" id="KW-0547">Nucleotide-binding</keyword>
<dbReference type="Pfam" id="PF01580">
    <property type="entry name" value="FtsK_SpoIIIE"/>
    <property type="match status" value="2"/>
</dbReference>
<keyword evidence="6" id="KW-1133">Transmembrane helix</keyword>
<organism evidence="9 10">
    <name type="scientific">Ruminococcus albus</name>
    <dbReference type="NCBI Taxonomy" id="1264"/>
    <lineage>
        <taxon>Bacteria</taxon>
        <taxon>Bacillati</taxon>
        <taxon>Bacillota</taxon>
        <taxon>Clostridia</taxon>
        <taxon>Eubacteriales</taxon>
        <taxon>Oscillospiraceae</taxon>
        <taxon>Ruminococcus</taxon>
    </lineage>
</organism>
<dbReference type="RefSeq" id="WP_081350528.1">
    <property type="nucleotide sequence ID" value="NZ_FOAT01000010.1"/>
</dbReference>
<feature type="domain" description="FHA" evidence="7">
    <location>
        <begin position="127"/>
        <end position="176"/>
    </location>
</feature>
<dbReference type="CDD" id="cd00060">
    <property type="entry name" value="FHA"/>
    <property type="match status" value="1"/>
</dbReference>
<keyword evidence="1" id="KW-0677">Repeat</keyword>
<evidence type="ECO:0000313" key="10">
    <source>
        <dbReference type="Proteomes" id="UP000186015"/>
    </source>
</evidence>
<dbReference type="SUPFAM" id="SSF52540">
    <property type="entry name" value="P-loop containing nucleoside triphosphate hydrolases"/>
    <property type="match status" value="2"/>
</dbReference>
<keyword evidence="5" id="KW-0175">Coiled coil</keyword>
<protein>
    <submittedName>
        <fullName evidence="9">DNA segregation ATPase FtsK/SpoIIIE, S-DNA-T family</fullName>
    </submittedName>
</protein>
<dbReference type="InterPro" id="IPR050206">
    <property type="entry name" value="FtsK/SpoIIIE/SftA"/>
</dbReference>
<feature type="binding site" evidence="4">
    <location>
        <begin position="1019"/>
        <end position="1026"/>
    </location>
    <ligand>
        <name>ATP</name>
        <dbReference type="ChEBI" id="CHEBI:30616"/>
    </ligand>
</feature>
<dbReference type="InterPro" id="IPR023839">
    <property type="entry name" value="Firmicutes_EssC_C"/>
</dbReference>
<dbReference type="Proteomes" id="UP000186015">
    <property type="component" value="Unassembled WGS sequence"/>
</dbReference>
<dbReference type="InterPro" id="IPR027417">
    <property type="entry name" value="P-loop_NTPase"/>
</dbReference>
<keyword evidence="3 4" id="KW-0067">ATP-binding</keyword>
<gene>
    <name evidence="9" type="ORF">SAMN05216469_11010</name>
</gene>
<reference evidence="9 10" key="1">
    <citation type="submission" date="2016-10" db="EMBL/GenBank/DDBJ databases">
        <authorList>
            <person name="de Groot N.N."/>
        </authorList>
    </citation>
    <scope>NUCLEOTIDE SEQUENCE [LARGE SCALE GENOMIC DNA]</scope>
    <source>
        <strain evidence="9 10">KH2T6</strain>
    </source>
</reference>
<dbReference type="CDD" id="cd01127">
    <property type="entry name" value="TrwB_TraG_TraD_VirD4"/>
    <property type="match status" value="1"/>
</dbReference>
<dbReference type="OrthoDB" id="9807790at2"/>
<dbReference type="Gene3D" id="3.40.50.300">
    <property type="entry name" value="P-loop containing nucleotide triphosphate hydrolases"/>
    <property type="match status" value="3"/>
</dbReference>
<sequence length="1499" mass="170453">MVKQYKVSVRYKNVYREILMNDNSDKVRIGTVGKCHVRFDSSQFFENFFAEITVKDKKYTLSCSENVYISPDGIMKLAVRNLVHGDKMILKYQNSNQEIITIDFLIDFDSDTKKYDREIDISEISMIKIGGTSDCELQINDELIGGSTVSITKTDEHYFVKDNGTEYGVYLNGQRIKNEVQLADFDFISVTSCSLYFKYGKLYTSSLVDVNGLDFKDIGSNSNYPEFVRNTRIKSVRVEDKISILDPPQYPTKPQKSLVASLIPAFAMLALTVVLRGVIGGGGTFVIFSACSMSLGILTSIFNHVGQKKKYKKDVIERKQKYDAYIKRKRNEIETARNEERNILESIYYSVDCENKMLHDFSGDLFDRERNDEDFLCVNIGIGTAESKQPIDYKVQEKLEVVDELVEVPEHIAYEYKYIERVPIVCDFREANGVGVIGSNEMQYEMLKIMVIDLCTRQYQNDLKLFFILNEENSQKMSWLRFIPHVFNEVLDMRNIVSDEKSKNILYEYLYKEMSNREEDRICEPRIVIFIYDDMGIKRHPISRFIENASSLGVTFVFFEKIKSHIPQYCTRLIMLNENEHAGKLILSSDGTKSIDFSYTPVSDKDSEYMAYRLAPVYCEEISLEGTLTKNISLYQLLGITSVEEIDLNERWNKSQVFKSMAAPLGVKKGDEIVYLDLHDKFHGPHGLVAGTTGSGKSEILQTYILSMATLFHPYEVSFVIIDFKGGGMVNQFRTLPHLIGAITNIDGREIDRSLKSIKAELRKRQRLFAEAEVNHIDKYIKKYKSGELKEPLPHLIVIVDEFAELKAEQPDFMKELISAARIGRSLGVHLILATQKPAGQVNEQIWSNSKFKLCLKVQSQSDSNEVLKSPLAAEIKEPGRAYLQVGNNEIFELFQSAYSGSPAKVDESNIKEFKICEVSVSGLKNVVFEQKKPKKDAGEDTQLNAVVDLVYNYCDNKKIKKLPDICLPSLPCSITKNDVEKNDENGFFCEIGVYDDPDNQYQGGITYDLGGQNTMIIGSSQYGKTNLLEWIVKELAIRYTPAELNMYILDFGSMVLKSFESLKHVGGVVCASDDEKLKNLFKLLNEESKKRKDKLVSVGVSSFSSYREAGFTDIPQIIVIIDNLTALKELYLNENDDLLPICRDGISVGISIVAANAQLSGIGYKYLSNFANKIGLYCNDSGEYSSLFGSCRMRPLGTPGRCVVELDKEFYECQTYLAFEGEKEIDRINAMRSFIEEQNKNYPGNGAKIIPVIPKLLDEAFIAQNYEPVNKPYSFVGGLDFSTVAELVLDLTVIGTLCICGRQKSGKGNFIRYMLSQLAENSENAPFEVVIVDDVSRKFSSVENVDKYIIAVDEVKDVIVEWHKRLEERYQMLMNKDPQFEKEPMLILIVQNNDVHDSISKDKAVLALYKEMLNKYKAMKFCVIYSGMENAPIAFGAQETMKMLKEAKRYLVFDDVQNIKVADISMQTARMFKKPIETGDAYYLSGTDVIKIKTVLHQ</sequence>
<feature type="transmembrane region" description="Helical" evidence="6">
    <location>
        <begin position="258"/>
        <end position="279"/>
    </location>
</feature>
<dbReference type="PROSITE" id="PS50901">
    <property type="entry name" value="FTSK"/>
    <property type="match status" value="2"/>
</dbReference>
<feature type="coiled-coil region" evidence="5">
    <location>
        <begin position="319"/>
        <end position="346"/>
    </location>
</feature>
<keyword evidence="6" id="KW-0472">Membrane</keyword>
<keyword evidence="6" id="KW-0812">Transmembrane</keyword>
<evidence type="ECO:0000256" key="4">
    <source>
        <dbReference type="PROSITE-ProRule" id="PRU00289"/>
    </source>
</evidence>
<dbReference type="InterPro" id="IPR008984">
    <property type="entry name" value="SMAD_FHA_dom_sf"/>
</dbReference>
<evidence type="ECO:0000256" key="1">
    <source>
        <dbReference type="ARBA" id="ARBA00022737"/>
    </source>
</evidence>
<evidence type="ECO:0000259" key="7">
    <source>
        <dbReference type="PROSITE" id="PS50006"/>
    </source>
</evidence>
<evidence type="ECO:0000256" key="3">
    <source>
        <dbReference type="ARBA" id="ARBA00022840"/>
    </source>
</evidence>
<dbReference type="Pfam" id="PF00498">
    <property type="entry name" value="FHA"/>
    <property type="match status" value="1"/>
</dbReference>
<dbReference type="GO" id="GO:0016020">
    <property type="term" value="C:membrane"/>
    <property type="evidence" value="ECO:0007669"/>
    <property type="project" value="UniProtKB-SubCell"/>
</dbReference>
<dbReference type="SUPFAM" id="SSF49879">
    <property type="entry name" value="SMAD/FHA domain"/>
    <property type="match status" value="1"/>
</dbReference>